<dbReference type="RefSeq" id="XP_056858600.1">
    <property type="nucleotide sequence ID" value="XM_057002620.1"/>
</dbReference>
<evidence type="ECO:0000256" key="1">
    <source>
        <dbReference type="SAM" id="MobiDB-lite"/>
    </source>
</evidence>
<evidence type="ECO:0000313" key="2">
    <source>
        <dbReference type="Proteomes" id="UP000504610"/>
    </source>
</evidence>
<dbReference type="Proteomes" id="UP000504610">
    <property type="component" value="Chromosome 2"/>
</dbReference>
<dbReference type="OrthoDB" id="1928288at2759"/>
<proteinExistence type="predicted"/>
<sequence length="309" mass="35143">MHVINDLLWRESQLGHSSFQKDILIPLKNLALRELDNERESTQIQQCAPLVNLLLSINPSLQVLVVASDDYSINIIITCMGTKIVEPITTNSSGLKSAERSGFIRFGVHGQRKSSKVTLTDNKEEEEGDFVIRSMDRSLEKQKAESIRHTMQTQEDVFKQQVRELHRVYKIQKMMMDQLKHRSQYCTINNKDLTGPRERTGTWSDIDLESEVRVRNKTTDHIEESELELTLSIGMSSSSTNKDMDYSSTTSLRSSSDNCNNQSNNNNNSNNQESSGPNTPMSSSSTTSLDREKKRPHWLFQGLSINRSS</sequence>
<evidence type="ECO:0000313" key="3">
    <source>
        <dbReference type="RefSeq" id="XP_056858600.1"/>
    </source>
</evidence>
<feature type="region of interest" description="Disordered" evidence="1">
    <location>
        <begin position="233"/>
        <end position="309"/>
    </location>
</feature>
<accession>A0A9W3D424</accession>
<protein>
    <submittedName>
        <fullName evidence="3">Uncharacterized protein LOC108842354 isoform X1</fullName>
    </submittedName>
</protein>
<reference evidence="2" key="1">
    <citation type="journal article" date="2019" name="Database">
        <title>The radish genome database (RadishGD): an integrated information resource for radish genomics.</title>
        <authorList>
            <person name="Yu H.J."/>
            <person name="Baek S."/>
            <person name="Lee Y.J."/>
            <person name="Cho A."/>
            <person name="Mun J.H."/>
        </authorList>
    </citation>
    <scope>NUCLEOTIDE SEQUENCE [LARGE SCALE GENOMIC DNA]</scope>
    <source>
        <strain evidence="2">cv. WK10039</strain>
    </source>
</reference>
<gene>
    <name evidence="3" type="primary">LOC108842354</name>
</gene>
<feature type="compositionally biased region" description="Low complexity" evidence="1">
    <location>
        <begin position="247"/>
        <end position="288"/>
    </location>
</feature>
<keyword evidence="2" id="KW-1185">Reference proteome</keyword>
<reference evidence="3" key="2">
    <citation type="submission" date="2025-08" db="UniProtKB">
        <authorList>
            <consortium name="RefSeq"/>
        </authorList>
    </citation>
    <scope>IDENTIFICATION</scope>
    <source>
        <tissue evidence="3">Leaf</tissue>
    </source>
</reference>
<dbReference type="AlphaFoldDB" id="A0A9W3D424"/>
<dbReference type="GeneID" id="108842354"/>
<name>A0A9W3D424_RAPSA</name>
<dbReference type="PANTHER" id="PTHR33167:SF4">
    <property type="entry name" value="TRANSCRIPTION FACTOR, PUTATIVE (DUF863)-RELATED"/>
    <property type="match status" value="1"/>
</dbReference>
<dbReference type="PANTHER" id="PTHR33167">
    <property type="entry name" value="TRANSCRIPTION FACTOR, PUTATIVE (DUF863)-RELATED"/>
    <property type="match status" value="1"/>
</dbReference>
<organism evidence="2 3">
    <name type="scientific">Raphanus sativus</name>
    <name type="common">Radish</name>
    <name type="synonym">Raphanus raphanistrum var. sativus</name>
    <dbReference type="NCBI Taxonomy" id="3726"/>
    <lineage>
        <taxon>Eukaryota</taxon>
        <taxon>Viridiplantae</taxon>
        <taxon>Streptophyta</taxon>
        <taxon>Embryophyta</taxon>
        <taxon>Tracheophyta</taxon>
        <taxon>Spermatophyta</taxon>
        <taxon>Magnoliopsida</taxon>
        <taxon>eudicotyledons</taxon>
        <taxon>Gunneridae</taxon>
        <taxon>Pentapetalae</taxon>
        <taxon>rosids</taxon>
        <taxon>malvids</taxon>
        <taxon>Brassicales</taxon>
        <taxon>Brassicaceae</taxon>
        <taxon>Brassiceae</taxon>
        <taxon>Raphanus</taxon>
    </lineage>
</organism>